<gene>
    <name evidence="1" type="ORF">GGR90_001245</name>
</gene>
<evidence type="ECO:0000313" key="1">
    <source>
        <dbReference type="EMBL" id="NJB89093.1"/>
    </source>
</evidence>
<dbReference type="Proteomes" id="UP000535078">
    <property type="component" value="Unassembled WGS sequence"/>
</dbReference>
<proteinExistence type="predicted"/>
<name>A0A7X5XPU0_9SPHN</name>
<evidence type="ECO:0000313" key="2">
    <source>
        <dbReference type="Proteomes" id="UP000535078"/>
    </source>
</evidence>
<comment type="caution">
    <text evidence="1">The sequence shown here is derived from an EMBL/GenBank/DDBJ whole genome shotgun (WGS) entry which is preliminary data.</text>
</comment>
<protein>
    <submittedName>
        <fullName evidence="1">Uncharacterized protein</fullName>
    </submittedName>
</protein>
<dbReference type="EMBL" id="JAATIT010000001">
    <property type="protein sequence ID" value="NJB89093.1"/>
    <property type="molecule type" value="Genomic_DNA"/>
</dbReference>
<sequence>MTQAAALLDGQLSNLGRVVLRSGGSVSMADAALHAEREYEKFKTAQKQLRHDQADRDIAAIKAAQKDLKKPGR</sequence>
<keyword evidence="2" id="KW-1185">Reference proteome</keyword>
<organism evidence="1 2">
    <name type="scientific">Sphingopyxis italica</name>
    <dbReference type="NCBI Taxonomy" id="1129133"/>
    <lineage>
        <taxon>Bacteria</taxon>
        <taxon>Pseudomonadati</taxon>
        <taxon>Pseudomonadota</taxon>
        <taxon>Alphaproteobacteria</taxon>
        <taxon>Sphingomonadales</taxon>
        <taxon>Sphingomonadaceae</taxon>
        <taxon>Sphingopyxis</taxon>
    </lineage>
</organism>
<reference evidence="1 2" key="1">
    <citation type="submission" date="2020-03" db="EMBL/GenBank/DDBJ databases">
        <title>Genomic Encyclopedia of Type Strains, Phase IV (KMG-IV): sequencing the most valuable type-strain genomes for metagenomic binning, comparative biology and taxonomic classification.</title>
        <authorList>
            <person name="Goeker M."/>
        </authorList>
    </citation>
    <scope>NUCLEOTIDE SEQUENCE [LARGE SCALE GENOMIC DNA]</scope>
    <source>
        <strain evidence="1 2">DSM 25229</strain>
    </source>
</reference>
<dbReference type="AlphaFoldDB" id="A0A7X5XPU0"/>
<accession>A0A7X5XPU0</accession>